<dbReference type="STRING" id="361077.A0A151ZEN2"/>
<dbReference type="PANTHER" id="PTHR12403">
    <property type="entry name" value="TRAFFICKING PROTEIN PARTICLE COMPLEX SUBUNIT 2"/>
    <property type="match status" value="1"/>
</dbReference>
<dbReference type="GO" id="GO:0005737">
    <property type="term" value="C:cytoplasm"/>
    <property type="evidence" value="ECO:0007669"/>
    <property type="project" value="GOC"/>
</dbReference>
<keyword evidence="4" id="KW-1185">Reference proteome</keyword>
<dbReference type="EMBL" id="LODT01000029">
    <property type="protein sequence ID" value="KYQ92354.1"/>
    <property type="molecule type" value="Genomic_DNA"/>
</dbReference>
<dbReference type="AlphaFoldDB" id="A0A151ZEN2"/>
<protein>
    <recommendedName>
        <fullName evidence="2">Trafficking protein particle complex subunit 2-like protein</fullName>
    </recommendedName>
</protein>
<reference evidence="3 4" key="1">
    <citation type="submission" date="2015-12" db="EMBL/GenBank/DDBJ databases">
        <title>Dictyostelia acquired genes for synthesis and detection of signals that induce cell-type specialization by lateral gene transfer from prokaryotes.</title>
        <authorList>
            <person name="Gloeckner G."/>
            <person name="Schaap P."/>
        </authorList>
    </citation>
    <scope>NUCLEOTIDE SEQUENCE [LARGE SCALE GENOMIC DNA]</scope>
    <source>
        <strain evidence="3 4">TK</strain>
    </source>
</reference>
<evidence type="ECO:0000256" key="2">
    <source>
        <dbReference type="ARBA" id="ARBA00024408"/>
    </source>
</evidence>
<proteinExistence type="inferred from homology"/>
<evidence type="ECO:0000313" key="3">
    <source>
        <dbReference type="EMBL" id="KYQ92354.1"/>
    </source>
</evidence>
<dbReference type="OrthoDB" id="10258445at2759"/>
<sequence length="140" mass="16052">MKKVVCVAIIGKGNNPLFIQEFATGLTDENKLKLHYIVHCSLDIIEDKPGNTKKLSSELYLGLLYPTEDYKVYGYITNSKIKFFVVVLDTSDIKDSDFKIFFKRLQNLYINTTSNPFYKPNTKIESTKFLQEVINLAPSL</sequence>
<dbReference type="InterPro" id="IPR044760">
    <property type="entry name" value="TRAPPC2L"/>
</dbReference>
<dbReference type="InterPro" id="IPR011012">
    <property type="entry name" value="Longin-like_dom_sf"/>
</dbReference>
<dbReference type="Gene3D" id="3.30.450.70">
    <property type="match status" value="1"/>
</dbReference>
<organism evidence="3 4">
    <name type="scientific">Tieghemostelium lacteum</name>
    <name type="common">Slime mold</name>
    <name type="synonym">Dictyostelium lacteum</name>
    <dbReference type="NCBI Taxonomy" id="361077"/>
    <lineage>
        <taxon>Eukaryota</taxon>
        <taxon>Amoebozoa</taxon>
        <taxon>Evosea</taxon>
        <taxon>Eumycetozoa</taxon>
        <taxon>Dictyostelia</taxon>
        <taxon>Dictyosteliales</taxon>
        <taxon>Raperosteliaceae</taxon>
        <taxon>Tieghemostelium</taxon>
    </lineage>
</organism>
<dbReference type="SUPFAM" id="SSF64356">
    <property type="entry name" value="SNARE-like"/>
    <property type="match status" value="1"/>
</dbReference>
<dbReference type="FunCoup" id="A0A151ZEN2">
    <property type="interactions" value="272"/>
</dbReference>
<dbReference type="Pfam" id="PF04628">
    <property type="entry name" value="Sedlin_N"/>
    <property type="match status" value="1"/>
</dbReference>
<name>A0A151ZEN2_TIELA</name>
<comment type="caution">
    <text evidence="3">The sequence shown here is derived from an EMBL/GenBank/DDBJ whole genome shotgun (WGS) entry which is preliminary data.</text>
</comment>
<accession>A0A151ZEN2</accession>
<dbReference type="InParanoid" id="A0A151ZEN2"/>
<dbReference type="GO" id="GO:0006888">
    <property type="term" value="P:endoplasmic reticulum to Golgi vesicle-mediated transport"/>
    <property type="evidence" value="ECO:0007669"/>
    <property type="project" value="InterPro"/>
</dbReference>
<dbReference type="OMA" id="FHYIVHC"/>
<dbReference type="InterPro" id="IPR006722">
    <property type="entry name" value="Sedlin"/>
</dbReference>
<evidence type="ECO:0000313" key="4">
    <source>
        <dbReference type="Proteomes" id="UP000076078"/>
    </source>
</evidence>
<comment type="similarity">
    <text evidence="1">Belongs to the TRAPP small subunits family. Sedlin subfamily.</text>
</comment>
<dbReference type="Proteomes" id="UP000076078">
    <property type="component" value="Unassembled WGS sequence"/>
</dbReference>
<dbReference type="CDD" id="cd14854">
    <property type="entry name" value="TRAPPC2L"/>
    <property type="match status" value="1"/>
</dbReference>
<gene>
    <name evidence="3" type="ORF">DLAC_06317</name>
</gene>
<evidence type="ECO:0000256" key="1">
    <source>
        <dbReference type="ARBA" id="ARBA00006626"/>
    </source>
</evidence>